<sequence>MRHGAGAVPLLLNMYLPGTGGPPRNTAHPGPRPAPAPAAPTLPHVPSLLLLQFFTPAHPSSLPSFLPSFLPSSLSSFLPSFTHLPSRCPSIQPAILLSFQLILPTHPSIHPPTPPTHPSFCCLCLSTIPSVSPFSHSYPSAAPPSDSHLPFPPSLCTPIHPSIHSPIHPLIHPTTHPSIQPPIHSFTHHHPFFPSTSLFLSPLPNTLPSLPSTRPSGTPSIHPLFHPIHPIHPFHSPLSSSHLPTSACGIFYSYIKASPLCQKSDFLFPGRVSWLHHSGEVGEGERPGGHSPAWPQPSPHPHPFFPTDPVGETLFKDGKNQAWGSLNPGVQKGSGQIQLWQFLLELLSDRANLNCIAWEGTNGEFKLIDPDEVARRWGERKSKPNMNYDKLSRALRYYYDKNIMTKVHGKRYAYKFDFHGLAQVCQPAAPDHTLYKFQGNLAPLPFSGISKLNLMTSGVTPAGFSYWPGSSPSLYPGHSLQPSAPFSAMAASHLNNMNNHYH</sequence>
<dbReference type="InterPro" id="IPR000418">
    <property type="entry name" value="Ets_dom"/>
</dbReference>
<reference evidence="6" key="3">
    <citation type="submission" date="2025-09" db="UniProtKB">
        <authorList>
            <consortium name="Ensembl"/>
        </authorList>
    </citation>
    <scope>IDENTIFICATION</scope>
</reference>
<dbReference type="InterPro" id="IPR036390">
    <property type="entry name" value="WH_DNA-bd_sf"/>
</dbReference>
<feature type="region of interest" description="Disordered" evidence="4">
    <location>
        <begin position="280"/>
        <end position="303"/>
    </location>
</feature>
<evidence type="ECO:0000256" key="1">
    <source>
        <dbReference type="ARBA" id="ARBA00005562"/>
    </source>
</evidence>
<feature type="region of interest" description="Disordered" evidence="4">
    <location>
        <begin position="19"/>
        <end position="39"/>
    </location>
</feature>
<evidence type="ECO:0000256" key="2">
    <source>
        <dbReference type="ARBA" id="ARBA00023125"/>
    </source>
</evidence>
<feature type="domain" description="ETS" evidence="5">
    <location>
        <begin position="337"/>
        <end position="417"/>
    </location>
</feature>
<feature type="compositionally biased region" description="Pro residues" evidence="4">
    <location>
        <begin position="294"/>
        <end position="303"/>
    </location>
</feature>
<keyword evidence="7" id="KW-1185">Reference proteome</keyword>
<name>A0A803XQH1_MELGA</name>
<dbReference type="GO" id="GO:0005634">
    <property type="term" value="C:nucleus"/>
    <property type="evidence" value="ECO:0007669"/>
    <property type="project" value="UniProtKB-SubCell"/>
</dbReference>
<evidence type="ECO:0000256" key="3">
    <source>
        <dbReference type="RuleBase" id="RU004019"/>
    </source>
</evidence>
<dbReference type="PRINTS" id="PR00454">
    <property type="entry name" value="ETSDOMAIN"/>
</dbReference>
<comment type="similarity">
    <text evidence="1 3">Belongs to the ETS family.</text>
</comment>
<dbReference type="PROSITE" id="PS00346">
    <property type="entry name" value="ETS_DOMAIN_2"/>
    <property type="match status" value="1"/>
</dbReference>
<dbReference type="GO" id="GO:0030154">
    <property type="term" value="P:cell differentiation"/>
    <property type="evidence" value="ECO:0007669"/>
    <property type="project" value="TreeGrafter"/>
</dbReference>
<keyword evidence="2 3" id="KW-0238">DNA-binding</keyword>
<dbReference type="InterPro" id="IPR046328">
    <property type="entry name" value="ETS_fam"/>
</dbReference>
<comment type="subcellular location">
    <subcellularLocation>
        <location evidence="3">Nucleus</location>
    </subcellularLocation>
</comment>
<dbReference type="SMART" id="SM00413">
    <property type="entry name" value="ETS"/>
    <property type="match status" value="1"/>
</dbReference>
<reference evidence="6" key="2">
    <citation type="submission" date="2025-08" db="UniProtKB">
        <authorList>
            <consortium name="Ensembl"/>
        </authorList>
    </citation>
    <scope>IDENTIFICATION</scope>
</reference>
<dbReference type="GO" id="GO:0043565">
    <property type="term" value="F:sequence-specific DNA binding"/>
    <property type="evidence" value="ECO:0007669"/>
    <property type="project" value="InterPro"/>
</dbReference>
<dbReference type="Gene3D" id="1.10.10.10">
    <property type="entry name" value="Winged helix-like DNA-binding domain superfamily/Winged helix DNA-binding domain"/>
    <property type="match status" value="1"/>
</dbReference>
<dbReference type="AlphaFoldDB" id="A0A803XQH1"/>
<evidence type="ECO:0000256" key="4">
    <source>
        <dbReference type="SAM" id="MobiDB-lite"/>
    </source>
</evidence>
<dbReference type="Ensembl" id="ENSMGAT00000034857.1">
    <property type="protein sequence ID" value="ENSMGAP00000021767.1"/>
    <property type="gene ID" value="ENSMGAG00000022755.1"/>
</dbReference>
<dbReference type="PANTHER" id="PTHR11849">
    <property type="entry name" value="ETS"/>
    <property type="match status" value="1"/>
</dbReference>
<dbReference type="GeneTree" id="ENSGT00940000161562"/>
<dbReference type="FunFam" id="1.10.10.10:FF:000448">
    <property type="entry name" value="FEV (ETS oncogene family)"/>
    <property type="match status" value="1"/>
</dbReference>
<dbReference type="PANTHER" id="PTHR11849:SF307">
    <property type="entry name" value="FEV TRANSCRIPTION FACTOR, ETS FAMILY MEMBER"/>
    <property type="match status" value="1"/>
</dbReference>
<dbReference type="InterPro" id="IPR036388">
    <property type="entry name" value="WH-like_DNA-bd_sf"/>
</dbReference>
<accession>A0A803XQH1</accession>
<dbReference type="InParanoid" id="A0A803XQH1"/>
<evidence type="ECO:0000313" key="7">
    <source>
        <dbReference type="Proteomes" id="UP000001645"/>
    </source>
</evidence>
<reference evidence="6 7" key="1">
    <citation type="journal article" date="2010" name="PLoS Biol.">
        <title>Multi-platform next-generation sequencing of the domestic turkey (Meleagris gallopavo): genome assembly and analysis.</title>
        <authorList>
            <person name="Dalloul R.A."/>
            <person name="Long J.A."/>
            <person name="Zimin A.V."/>
            <person name="Aslam L."/>
            <person name="Beal K."/>
            <person name="Blomberg L.A."/>
            <person name="Bouffard P."/>
            <person name="Burt D.W."/>
            <person name="Crasta O."/>
            <person name="Crooijmans R.P."/>
            <person name="Cooper K."/>
            <person name="Coulombe R.A."/>
            <person name="De S."/>
            <person name="Delany M.E."/>
            <person name="Dodgson J.B."/>
            <person name="Dong J.J."/>
            <person name="Evans C."/>
            <person name="Frederickson K.M."/>
            <person name="Flicek P."/>
            <person name="Florea L."/>
            <person name="Folkerts O."/>
            <person name="Groenen M.A."/>
            <person name="Harkins T.T."/>
            <person name="Herrero J."/>
            <person name="Hoffmann S."/>
            <person name="Megens H.J."/>
            <person name="Jiang A."/>
            <person name="de Jong P."/>
            <person name="Kaiser P."/>
            <person name="Kim H."/>
            <person name="Kim K.W."/>
            <person name="Kim S."/>
            <person name="Langenberger D."/>
            <person name="Lee M.K."/>
            <person name="Lee T."/>
            <person name="Mane S."/>
            <person name="Marcais G."/>
            <person name="Marz M."/>
            <person name="McElroy A.P."/>
            <person name="Modise T."/>
            <person name="Nefedov M."/>
            <person name="Notredame C."/>
            <person name="Paton I.R."/>
            <person name="Payne W.S."/>
            <person name="Pertea G."/>
            <person name="Prickett D."/>
            <person name="Puiu D."/>
            <person name="Qioa D."/>
            <person name="Raineri E."/>
            <person name="Ruffier M."/>
            <person name="Salzberg S.L."/>
            <person name="Schatz M.C."/>
            <person name="Scheuring C."/>
            <person name="Schmidt C.J."/>
            <person name="Schroeder S."/>
            <person name="Searle S.M."/>
            <person name="Smith E.J."/>
            <person name="Smith J."/>
            <person name="Sonstegard T.S."/>
            <person name="Stadler P.F."/>
            <person name="Tafer H."/>
            <person name="Tu Z.J."/>
            <person name="Van Tassell C.P."/>
            <person name="Vilella A.J."/>
            <person name="Williams K.P."/>
            <person name="Yorke J.A."/>
            <person name="Zhang L."/>
            <person name="Zhang H.B."/>
            <person name="Zhang X."/>
            <person name="Zhang Y."/>
            <person name="Reed K.M."/>
        </authorList>
    </citation>
    <scope>NUCLEOTIDE SEQUENCE [LARGE SCALE GENOMIC DNA]</scope>
</reference>
<dbReference type="SUPFAM" id="SSF46785">
    <property type="entry name" value="Winged helix' DNA-binding domain"/>
    <property type="match status" value="1"/>
</dbReference>
<evidence type="ECO:0000313" key="6">
    <source>
        <dbReference type="Ensembl" id="ENSMGAP00000021767.1"/>
    </source>
</evidence>
<proteinExistence type="inferred from homology"/>
<dbReference type="GO" id="GO:0000981">
    <property type="term" value="F:DNA-binding transcription factor activity, RNA polymerase II-specific"/>
    <property type="evidence" value="ECO:0007669"/>
    <property type="project" value="TreeGrafter"/>
</dbReference>
<gene>
    <name evidence="6" type="primary">FEV</name>
</gene>
<protein>
    <recommendedName>
        <fullName evidence="5">ETS domain-containing protein</fullName>
    </recommendedName>
</protein>
<evidence type="ECO:0000259" key="5">
    <source>
        <dbReference type="PROSITE" id="PS50061"/>
    </source>
</evidence>
<keyword evidence="3" id="KW-0539">Nucleus</keyword>
<dbReference type="Proteomes" id="UP000001645">
    <property type="component" value="Chromosome 7"/>
</dbReference>
<organism evidence="6 7">
    <name type="scientific">Meleagris gallopavo</name>
    <name type="common">Wild turkey</name>
    <dbReference type="NCBI Taxonomy" id="9103"/>
    <lineage>
        <taxon>Eukaryota</taxon>
        <taxon>Metazoa</taxon>
        <taxon>Chordata</taxon>
        <taxon>Craniata</taxon>
        <taxon>Vertebrata</taxon>
        <taxon>Euteleostomi</taxon>
        <taxon>Archelosauria</taxon>
        <taxon>Archosauria</taxon>
        <taxon>Dinosauria</taxon>
        <taxon>Saurischia</taxon>
        <taxon>Theropoda</taxon>
        <taxon>Coelurosauria</taxon>
        <taxon>Aves</taxon>
        <taxon>Neognathae</taxon>
        <taxon>Galloanserae</taxon>
        <taxon>Galliformes</taxon>
        <taxon>Phasianidae</taxon>
        <taxon>Meleagridinae</taxon>
        <taxon>Meleagris</taxon>
    </lineage>
</organism>
<dbReference type="PROSITE" id="PS00345">
    <property type="entry name" value="ETS_DOMAIN_1"/>
    <property type="match status" value="1"/>
</dbReference>
<dbReference type="Pfam" id="PF00178">
    <property type="entry name" value="Ets"/>
    <property type="match status" value="1"/>
</dbReference>
<feature type="compositionally biased region" description="Pro residues" evidence="4">
    <location>
        <begin position="30"/>
        <end position="39"/>
    </location>
</feature>
<dbReference type="PROSITE" id="PS50061">
    <property type="entry name" value="ETS_DOMAIN_3"/>
    <property type="match status" value="1"/>
</dbReference>